<dbReference type="Gene3D" id="2.60.120.260">
    <property type="entry name" value="Galactose-binding domain-like"/>
    <property type="match status" value="1"/>
</dbReference>
<protein>
    <recommendedName>
        <fullName evidence="4">DUF4198 domain-containing protein</fullName>
    </recommendedName>
</protein>
<sequence length="222" mass="25060">MKKLLLTAIIGLFSVALFAQQNVYKPIKGIENRGFEDSELTLSKRTNQPEKGKMSTKGWYYLYANSINLKASGIVSDEVHTGEKAFKSVTNGEAKVMYKGLLRGDAFKVEKPGRYRMSFWVKASKPALVKLSLMPSKDAKLTNKKVNEKGKPVFVGYAKPKTENMEVATEWTLVYKEIQITKKDIQAGYVYYVPSLMHGASPNTTFWIDDFSMDYVAKKKAQ</sequence>
<keyword evidence="1" id="KW-0732">Signal</keyword>
<feature type="signal peptide" evidence="1">
    <location>
        <begin position="1"/>
        <end position="19"/>
    </location>
</feature>
<evidence type="ECO:0008006" key="4">
    <source>
        <dbReference type="Google" id="ProtNLM"/>
    </source>
</evidence>
<dbReference type="Proteomes" id="UP000682802">
    <property type="component" value="Chromosome 2"/>
</dbReference>
<reference evidence="2 3" key="1">
    <citation type="submission" date="2021-05" db="EMBL/GenBank/DDBJ databases">
        <title>Comparative genomic studies on the polysaccharide-degrading batcterial strains of the Flammeovirga genus.</title>
        <authorList>
            <person name="Zewei F."/>
            <person name="Zheng Z."/>
            <person name="Yu L."/>
            <person name="Ruyue G."/>
            <person name="Yanhong M."/>
            <person name="Yuanyuan C."/>
            <person name="Jingyan G."/>
            <person name="Wenjun H."/>
        </authorList>
    </citation>
    <scope>NUCLEOTIDE SEQUENCE [LARGE SCALE GENOMIC DNA]</scope>
    <source>
        <strain evidence="2 3">YS10</strain>
    </source>
</reference>
<dbReference type="RefSeq" id="WP_144076302.1">
    <property type="nucleotide sequence ID" value="NZ_CP076129.1"/>
</dbReference>
<gene>
    <name evidence="2" type="ORF">KM029_23800</name>
</gene>
<dbReference type="EMBL" id="CP076129">
    <property type="protein sequence ID" value="QWG09631.1"/>
    <property type="molecule type" value="Genomic_DNA"/>
</dbReference>
<keyword evidence="3" id="KW-1185">Reference proteome</keyword>
<evidence type="ECO:0000256" key="1">
    <source>
        <dbReference type="SAM" id="SignalP"/>
    </source>
</evidence>
<evidence type="ECO:0000313" key="2">
    <source>
        <dbReference type="EMBL" id="QWG09631.1"/>
    </source>
</evidence>
<evidence type="ECO:0000313" key="3">
    <source>
        <dbReference type="Proteomes" id="UP000682802"/>
    </source>
</evidence>
<organism evidence="2 3">
    <name type="scientific">Flammeovirga kamogawensis</name>
    <dbReference type="NCBI Taxonomy" id="373891"/>
    <lineage>
        <taxon>Bacteria</taxon>
        <taxon>Pseudomonadati</taxon>
        <taxon>Bacteroidota</taxon>
        <taxon>Cytophagia</taxon>
        <taxon>Cytophagales</taxon>
        <taxon>Flammeovirgaceae</taxon>
        <taxon>Flammeovirga</taxon>
    </lineage>
</organism>
<proteinExistence type="predicted"/>
<accession>A0ABX8H163</accession>
<feature type="chain" id="PRO_5047152673" description="DUF4198 domain-containing protein" evidence="1">
    <location>
        <begin position="20"/>
        <end position="222"/>
    </location>
</feature>
<name>A0ABX8H163_9BACT</name>